<dbReference type="EMBL" id="CZAI01000011">
    <property type="protein sequence ID" value="CUQ09128.1"/>
    <property type="molecule type" value="Genomic_DNA"/>
</dbReference>
<name>A0A174TML7_9BACE</name>
<protein>
    <recommendedName>
        <fullName evidence="3">Sigma-70 family RNA polymerase sigma factor</fullName>
    </recommendedName>
</protein>
<accession>A0A174TML7</accession>
<dbReference type="Proteomes" id="UP000095657">
    <property type="component" value="Unassembled WGS sequence"/>
</dbReference>
<dbReference type="RefSeq" id="WP_022041824.1">
    <property type="nucleotide sequence ID" value="NZ_CAXSLD010000023.1"/>
</dbReference>
<dbReference type="AlphaFoldDB" id="A0A174TML7"/>
<evidence type="ECO:0000313" key="1">
    <source>
        <dbReference type="EMBL" id="CUQ09128.1"/>
    </source>
</evidence>
<sequence>MYKKSMYLFVEHYEMEEVIQEETLMRAFQRWRKLVRENKNSY</sequence>
<gene>
    <name evidence="1" type="ORF">ERS852494_03937</name>
</gene>
<organism evidence="1 2">
    <name type="scientific">Bacteroides caccae</name>
    <dbReference type="NCBI Taxonomy" id="47678"/>
    <lineage>
        <taxon>Bacteria</taxon>
        <taxon>Pseudomonadati</taxon>
        <taxon>Bacteroidota</taxon>
        <taxon>Bacteroidia</taxon>
        <taxon>Bacteroidales</taxon>
        <taxon>Bacteroidaceae</taxon>
        <taxon>Bacteroides</taxon>
    </lineage>
</organism>
<evidence type="ECO:0000313" key="2">
    <source>
        <dbReference type="Proteomes" id="UP000095657"/>
    </source>
</evidence>
<reference evidence="1 2" key="1">
    <citation type="submission" date="2015-09" db="EMBL/GenBank/DDBJ databases">
        <authorList>
            <consortium name="Pathogen Informatics"/>
        </authorList>
    </citation>
    <scope>NUCLEOTIDE SEQUENCE [LARGE SCALE GENOMIC DNA]</scope>
    <source>
        <strain evidence="1 2">2789STDY5834880</strain>
    </source>
</reference>
<proteinExistence type="predicted"/>
<evidence type="ECO:0008006" key="3">
    <source>
        <dbReference type="Google" id="ProtNLM"/>
    </source>
</evidence>